<gene>
    <name evidence="2" type="ORF">SAMN05421644_10374</name>
</gene>
<dbReference type="EMBL" id="FNOW01000003">
    <property type="protein sequence ID" value="SDX42742.1"/>
    <property type="molecule type" value="Genomic_DNA"/>
</dbReference>
<dbReference type="OrthoDB" id="9776313at2"/>
<proteinExistence type="predicted"/>
<evidence type="ECO:0000259" key="1">
    <source>
        <dbReference type="Pfam" id="PF13460"/>
    </source>
</evidence>
<accession>A0A1H3BLA3</accession>
<name>A0A1H3BLA3_ALLWA</name>
<dbReference type="InterPro" id="IPR051207">
    <property type="entry name" value="ComplexI_NDUFA9_subunit"/>
</dbReference>
<organism evidence="2 3">
    <name type="scientific">Allochromatium warmingii</name>
    <name type="common">Chromatium warmingii</name>
    <dbReference type="NCBI Taxonomy" id="61595"/>
    <lineage>
        <taxon>Bacteria</taxon>
        <taxon>Pseudomonadati</taxon>
        <taxon>Pseudomonadota</taxon>
        <taxon>Gammaproteobacteria</taxon>
        <taxon>Chromatiales</taxon>
        <taxon>Chromatiaceae</taxon>
        <taxon>Allochromatium</taxon>
    </lineage>
</organism>
<dbReference type="Gene3D" id="3.40.50.720">
    <property type="entry name" value="NAD(P)-binding Rossmann-like Domain"/>
    <property type="match status" value="1"/>
</dbReference>
<evidence type="ECO:0000313" key="2">
    <source>
        <dbReference type="EMBL" id="SDX42742.1"/>
    </source>
</evidence>
<sequence>MKVAIIGGTGFVGLHITRHLLAAGHVPRLLVRSGSDKKIAHAEACEIVHGDVSNLPSLLECVRGCDAVIYLIGILREFPAQGITFEALQYQGVVDTIQAAQDNCVGRFILMSANGIRPDGTAYQRTKYRAEQALKESGLRWTIFRPSVIFGDAEGRMEFCSQLKQDIIDSPLPAPLFHAGLLPFKAGLFELAPVSIKDVADAFVLAVTESRTESQTYTLCGPERLSWKAILSTIAAASGRTKLMVPAPALAIKLAAGLLDRFPWFPISRDQIQMLMEGNVCAENDSFARLGLTPTHFSLDQLEYLTRGN</sequence>
<dbReference type="Pfam" id="PF13460">
    <property type="entry name" value="NAD_binding_10"/>
    <property type="match status" value="1"/>
</dbReference>
<dbReference type="RefSeq" id="WP_091331832.1">
    <property type="nucleotide sequence ID" value="NZ_FNOW01000003.1"/>
</dbReference>
<keyword evidence="3" id="KW-1185">Reference proteome</keyword>
<dbReference type="PANTHER" id="PTHR12126">
    <property type="entry name" value="NADH-UBIQUINONE OXIDOREDUCTASE 39 KDA SUBUNIT-RELATED"/>
    <property type="match status" value="1"/>
</dbReference>
<feature type="domain" description="NAD(P)-binding" evidence="1">
    <location>
        <begin position="7"/>
        <end position="158"/>
    </location>
</feature>
<dbReference type="SUPFAM" id="SSF51735">
    <property type="entry name" value="NAD(P)-binding Rossmann-fold domains"/>
    <property type="match status" value="1"/>
</dbReference>
<dbReference type="STRING" id="61595.SAMN05421644_10374"/>
<dbReference type="InterPro" id="IPR036291">
    <property type="entry name" value="NAD(P)-bd_dom_sf"/>
</dbReference>
<dbReference type="PANTHER" id="PTHR12126:SF11">
    <property type="entry name" value="NADH DEHYDROGENASE [UBIQUINONE] 1 ALPHA SUBCOMPLEX SUBUNIT 9, MITOCHONDRIAL"/>
    <property type="match status" value="1"/>
</dbReference>
<dbReference type="AlphaFoldDB" id="A0A1H3BLA3"/>
<reference evidence="3" key="1">
    <citation type="submission" date="2016-10" db="EMBL/GenBank/DDBJ databases">
        <authorList>
            <person name="Varghese N."/>
            <person name="Submissions S."/>
        </authorList>
    </citation>
    <scope>NUCLEOTIDE SEQUENCE [LARGE SCALE GENOMIC DNA]</scope>
    <source>
        <strain evidence="3">DSM 173</strain>
    </source>
</reference>
<dbReference type="InterPro" id="IPR016040">
    <property type="entry name" value="NAD(P)-bd_dom"/>
</dbReference>
<protein>
    <submittedName>
        <fullName evidence="2">NADH dehydrogenase</fullName>
    </submittedName>
</protein>
<dbReference type="Proteomes" id="UP000198672">
    <property type="component" value="Unassembled WGS sequence"/>
</dbReference>
<evidence type="ECO:0000313" key="3">
    <source>
        <dbReference type="Proteomes" id="UP000198672"/>
    </source>
</evidence>
<dbReference type="GO" id="GO:0044877">
    <property type="term" value="F:protein-containing complex binding"/>
    <property type="evidence" value="ECO:0007669"/>
    <property type="project" value="TreeGrafter"/>
</dbReference>